<dbReference type="Pfam" id="PF00595">
    <property type="entry name" value="PDZ"/>
    <property type="match status" value="2"/>
</dbReference>
<dbReference type="Gene3D" id="2.30.42.10">
    <property type="match status" value="2"/>
</dbReference>
<evidence type="ECO:0000313" key="7">
    <source>
        <dbReference type="Proteomes" id="UP000314982"/>
    </source>
</evidence>
<dbReference type="PANTHER" id="PTHR46227:SF3">
    <property type="entry name" value="GLUTAMATE RECEPTOR-INTERACTING PROTEIN 1"/>
    <property type="match status" value="1"/>
</dbReference>
<name>A0A4W5KS99_9TELE</name>
<comment type="subcellular location">
    <subcellularLocation>
        <location evidence="1">Cytoplasm</location>
    </subcellularLocation>
</comment>
<reference evidence="6" key="3">
    <citation type="submission" date="2025-09" db="UniProtKB">
        <authorList>
            <consortium name="Ensembl"/>
        </authorList>
    </citation>
    <scope>IDENTIFICATION</scope>
</reference>
<feature type="domain" description="PDZ" evidence="5">
    <location>
        <begin position="176"/>
        <end position="262"/>
    </location>
</feature>
<evidence type="ECO:0000256" key="4">
    <source>
        <dbReference type="SAM" id="Phobius"/>
    </source>
</evidence>
<dbReference type="AlphaFoldDB" id="A0A4W5KS99"/>
<evidence type="ECO:0000256" key="3">
    <source>
        <dbReference type="ARBA" id="ARBA00022737"/>
    </source>
</evidence>
<evidence type="ECO:0000256" key="1">
    <source>
        <dbReference type="ARBA" id="ARBA00004496"/>
    </source>
</evidence>
<keyword evidence="4" id="KW-1133">Transmembrane helix</keyword>
<dbReference type="CDD" id="cd06681">
    <property type="entry name" value="PDZ2_GRIP1-2-like"/>
    <property type="match status" value="1"/>
</dbReference>
<reference evidence="7" key="1">
    <citation type="submission" date="2018-06" db="EMBL/GenBank/DDBJ databases">
        <title>Genome assembly of Danube salmon.</title>
        <authorList>
            <person name="Macqueen D.J."/>
            <person name="Gundappa M.K."/>
        </authorList>
    </citation>
    <scope>NUCLEOTIDE SEQUENCE [LARGE SCALE GENOMIC DNA]</scope>
</reference>
<dbReference type="InterPro" id="IPR036034">
    <property type="entry name" value="PDZ_sf"/>
</dbReference>
<organism evidence="6 7">
    <name type="scientific">Hucho hucho</name>
    <name type="common">huchen</name>
    <dbReference type="NCBI Taxonomy" id="62062"/>
    <lineage>
        <taxon>Eukaryota</taxon>
        <taxon>Metazoa</taxon>
        <taxon>Chordata</taxon>
        <taxon>Craniata</taxon>
        <taxon>Vertebrata</taxon>
        <taxon>Euteleostomi</taxon>
        <taxon>Actinopterygii</taxon>
        <taxon>Neopterygii</taxon>
        <taxon>Teleostei</taxon>
        <taxon>Protacanthopterygii</taxon>
        <taxon>Salmoniformes</taxon>
        <taxon>Salmonidae</taxon>
        <taxon>Salmoninae</taxon>
        <taxon>Hucho</taxon>
    </lineage>
</organism>
<reference evidence="6" key="2">
    <citation type="submission" date="2025-08" db="UniProtKB">
        <authorList>
            <consortium name="Ensembl"/>
        </authorList>
    </citation>
    <scope>IDENTIFICATION</scope>
</reference>
<keyword evidence="4" id="KW-0472">Membrane</keyword>
<feature type="transmembrane region" description="Helical" evidence="4">
    <location>
        <begin position="56"/>
        <end position="72"/>
    </location>
</feature>
<feature type="transmembrane region" description="Helical" evidence="4">
    <location>
        <begin position="30"/>
        <end position="51"/>
    </location>
</feature>
<dbReference type="PROSITE" id="PS50106">
    <property type="entry name" value="PDZ"/>
    <property type="match status" value="2"/>
</dbReference>
<dbReference type="STRING" id="62062.ENSHHUP00000014134"/>
<evidence type="ECO:0000313" key="6">
    <source>
        <dbReference type="Ensembl" id="ENSHHUP00000014134.1"/>
    </source>
</evidence>
<dbReference type="SUPFAM" id="SSF50156">
    <property type="entry name" value="PDZ domain-like"/>
    <property type="match status" value="2"/>
</dbReference>
<evidence type="ECO:0000259" key="5">
    <source>
        <dbReference type="PROSITE" id="PS50106"/>
    </source>
</evidence>
<dbReference type="SMART" id="SM00228">
    <property type="entry name" value="PDZ"/>
    <property type="match status" value="2"/>
</dbReference>
<accession>A0A4W5KS99</accession>
<dbReference type="GO" id="GO:0005737">
    <property type="term" value="C:cytoplasm"/>
    <property type="evidence" value="ECO:0007669"/>
    <property type="project" value="UniProtKB-SubCell"/>
</dbReference>
<dbReference type="GeneTree" id="ENSGT00940000158692"/>
<dbReference type="GO" id="GO:0098887">
    <property type="term" value="P:neurotransmitter receptor transport, endosome to postsynaptic membrane"/>
    <property type="evidence" value="ECO:0007669"/>
    <property type="project" value="TreeGrafter"/>
</dbReference>
<dbReference type="InterPro" id="IPR043545">
    <property type="entry name" value="GRIP1/2"/>
</dbReference>
<keyword evidence="4" id="KW-0812">Transmembrane</keyword>
<protein>
    <recommendedName>
        <fullName evidence="5">PDZ domain-containing protein</fullName>
    </recommendedName>
</protein>
<dbReference type="InterPro" id="IPR001478">
    <property type="entry name" value="PDZ"/>
</dbReference>
<dbReference type="Proteomes" id="UP000314982">
    <property type="component" value="Unassembled WGS sequence"/>
</dbReference>
<dbReference type="Ensembl" id="ENSHHUT00000014603.1">
    <property type="protein sequence ID" value="ENSHHUP00000014134.1"/>
    <property type="gene ID" value="ENSHHUG00000008743.1"/>
</dbReference>
<proteinExistence type="predicted"/>
<feature type="domain" description="PDZ" evidence="5">
    <location>
        <begin position="119"/>
        <end position="160"/>
    </location>
</feature>
<dbReference type="PANTHER" id="PTHR46227">
    <property type="entry name" value="GLUTAMATE RECEPTOR-INTERACTING PROTEIN GRIP"/>
    <property type="match status" value="1"/>
</dbReference>
<dbReference type="FunFam" id="2.30.42.10:FF:000023">
    <property type="entry name" value="Glutamate receptor interacting protein 1"/>
    <property type="match status" value="1"/>
</dbReference>
<keyword evidence="7" id="KW-1185">Reference proteome</keyword>
<evidence type="ECO:0000256" key="2">
    <source>
        <dbReference type="ARBA" id="ARBA00022490"/>
    </source>
</evidence>
<sequence>RLHIFLFLCFSHPLVSISFSFCFSHPLVSISFSFCVSLILSSPYLSLSVFLSSSRLHIFLFLYFSLLLFWFSQSHPSIPFHFSPPLTPSSPSLSFPPFVFHPSSITPSVHLSLCRSDQLNVGDYIKSVNGINLTKFRHDEIISLLKNVGERVVLEVEYELPPVSVQGSGLMFKSVEVTLHKEGNTFGFVIRGGAHEDRNKSRPVVITTIRPGGPADREGTVKPGDRLLSIDGIRLHGTSHAEAMSILKQCGQEATLLIEYDVSIMGTSWECVCAMCILKQD</sequence>
<keyword evidence="2" id="KW-0963">Cytoplasm</keyword>
<keyword evidence="3" id="KW-0677">Repeat</keyword>